<dbReference type="OrthoDB" id="6631264at2759"/>
<keyword evidence="6 10" id="KW-1133">Transmembrane helix</keyword>
<accession>A0A9P0HM51</accession>
<evidence type="ECO:0000256" key="1">
    <source>
        <dbReference type="ARBA" id="ARBA00004651"/>
    </source>
</evidence>
<comment type="caution">
    <text evidence="10">Lacks conserved residue(s) required for the propagation of feature annotation.</text>
</comment>
<evidence type="ECO:0000256" key="7">
    <source>
        <dbReference type="ARBA" id="ARBA00023136"/>
    </source>
</evidence>
<sequence length="377" mass="43373">MDAFRNEKIALRLLGVAFPKDLSSPVLKTMVTVYFWIQIVAEGYWSYLYFRGAYLYLHEHFLIRMVGLSAGISVSGTIAKLIAFKLNTGLLQELFEQLGGFEAKTERGKLVKKVTILYESAVAAILVTHNYGYFVNSTPTRSTPYYSQFQTGPYEEVALDYWYTLYCVFVTLTGNVMGDTVFLLIINQICHRLLLLSNTVSVIGEEGESKVEVMDMEGLKSDKEIIQMCVREHNTLLKYKNQLEELYNYIIVVQLAYSFSTICLTLFVISQEANVYEAMSELLPQTVSLFLEIFLYCWAGQMISNHFEELRLAIYNSGWYNSSRMEDRSSVLIMQTFTTEPVQVTAVSVFHLNFHLYETICREAFTYYTIMSQLFSQ</sequence>
<reference evidence="11" key="1">
    <citation type="submission" date="2022-01" db="EMBL/GenBank/DDBJ databases">
        <authorList>
            <person name="King R."/>
        </authorList>
    </citation>
    <scope>NUCLEOTIDE SEQUENCE</scope>
</reference>
<evidence type="ECO:0000256" key="6">
    <source>
        <dbReference type="ARBA" id="ARBA00022989"/>
    </source>
</evidence>
<evidence type="ECO:0000256" key="8">
    <source>
        <dbReference type="ARBA" id="ARBA00023170"/>
    </source>
</evidence>
<evidence type="ECO:0000256" key="2">
    <source>
        <dbReference type="ARBA" id="ARBA00022475"/>
    </source>
</evidence>
<name>A0A9P0HM51_NEZVI</name>
<evidence type="ECO:0000256" key="3">
    <source>
        <dbReference type="ARBA" id="ARBA00022606"/>
    </source>
</evidence>
<keyword evidence="8 10" id="KW-0675">Receptor</keyword>
<evidence type="ECO:0000256" key="9">
    <source>
        <dbReference type="ARBA" id="ARBA00023224"/>
    </source>
</evidence>
<dbReference type="InterPro" id="IPR004117">
    <property type="entry name" value="7tm6_olfct_rcpt"/>
</dbReference>
<dbReference type="PANTHER" id="PTHR21137:SF35">
    <property type="entry name" value="ODORANT RECEPTOR 19A-RELATED"/>
    <property type="match status" value="1"/>
</dbReference>
<dbReference type="GO" id="GO:0004984">
    <property type="term" value="F:olfactory receptor activity"/>
    <property type="evidence" value="ECO:0007669"/>
    <property type="project" value="InterPro"/>
</dbReference>
<dbReference type="PANTHER" id="PTHR21137">
    <property type="entry name" value="ODORANT RECEPTOR"/>
    <property type="match status" value="1"/>
</dbReference>
<feature type="transmembrane region" description="Helical" evidence="10">
    <location>
        <begin position="246"/>
        <end position="270"/>
    </location>
</feature>
<evidence type="ECO:0000256" key="10">
    <source>
        <dbReference type="RuleBase" id="RU351113"/>
    </source>
</evidence>
<dbReference type="AlphaFoldDB" id="A0A9P0HM51"/>
<keyword evidence="7 10" id="KW-0472">Membrane</keyword>
<evidence type="ECO:0000256" key="4">
    <source>
        <dbReference type="ARBA" id="ARBA00022692"/>
    </source>
</evidence>
<dbReference type="GO" id="GO:0005886">
    <property type="term" value="C:plasma membrane"/>
    <property type="evidence" value="ECO:0007669"/>
    <property type="project" value="UniProtKB-SubCell"/>
</dbReference>
<keyword evidence="2" id="KW-1003">Cell membrane</keyword>
<dbReference type="EMBL" id="OV725082">
    <property type="protein sequence ID" value="CAH1404435.1"/>
    <property type="molecule type" value="Genomic_DNA"/>
</dbReference>
<feature type="transmembrane region" description="Helical" evidence="10">
    <location>
        <begin position="62"/>
        <end position="84"/>
    </location>
</feature>
<protein>
    <recommendedName>
        <fullName evidence="10">Odorant receptor</fullName>
    </recommendedName>
</protein>
<keyword evidence="3 10" id="KW-0716">Sensory transduction</keyword>
<feature type="transmembrane region" description="Helical" evidence="10">
    <location>
        <begin position="161"/>
        <end position="186"/>
    </location>
</feature>
<comment type="subcellular location">
    <subcellularLocation>
        <location evidence="1 10">Cell membrane</location>
        <topology evidence="1 10">Multi-pass membrane protein</topology>
    </subcellularLocation>
</comment>
<evidence type="ECO:0000256" key="5">
    <source>
        <dbReference type="ARBA" id="ARBA00022725"/>
    </source>
</evidence>
<keyword evidence="5 10" id="KW-0552">Olfaction</keyword>
<proteinExistence type="inferred from homology"/>
<evidence type="ECO:0000313" key="12">
    <source>
        <dbReference type="Proteomes" id="UP001152798"/>
    </source>
</evidence>
<evidence type="ECO:0000313" key="11">
    <source>
        <dbReference type="EMBL" id="CAH1404435.1"/>
    </source>
</evidence>
<organism evidence="11 12">
    <name type="scientific">Nezara viridula</name>
    <name type="common">Southern green stink bug</name>
    <name type="synonym">Cimex viridulus</name>
    <dbReference type="NCBI Taxonomy" id="85310"/>
    <lineage>
        <taxon>Eukaryota</taxon>
        <taxon>Metazoa</taxon>
        <taxon>Ecdysozoa</taxon>
        <taxon>Arthropoda</taxon>
        <taxon>Hexapoda</taxon>
        <taxon>Insecta</taxon>
        <taxon>Pterygota</taxon>
        <taxon>Neoptera</taxon>
        <taxon>Paraneoptera</taxon>
        <taxon>Hemiptera</taxon>
        <taxon>Heteroptera</taxon>
        <taxon>Panheteroptera</taxon>
        <taxon>Pentatomomorpha</taxon>
        <taxon>Pentatomoidea</taxon>
        <taxon>Pentatomidae</taxon>
        <taxon>Pentatominae</taxon>
        <taxon>Nezara</taxon>
    </lineage>
</organism>
<keyword evidence="4 10" id="KW-0812">Transmembrane</keyword>
<dbReference type="Pfam" id="PF02949">
    <property type="entry name" value="7tm_6"/>
    <property type="match status" value="1"/>
</dbReference>
<dbReference type="Proteomes" id="UP001152798">
    <property type="component" value="Chromosome 6"/>
</dbReference>
<dbReference type="GO" id="GO:0007165">
    <property type="term" value="P:signal transduction"/>
    <property type="evidence" value="ECO:0007669"/>
    <property type="project" value="UniProtKB-KW"/>
</dbReference>
<comment type="similarity">
    <text evidence="10">Belongs to the insect chemoreceptor superfamily. Heteromeric odorant receptor channel (TC 1.A.69) family.</text>
</comment>
<gene>
    <name evidence="11" type="ORF">NEZAVI_LOCUS12844</name>
</gene>
<feature type="transmembrane region" description="Helical" evidence="10">
    <location>
        <begin position="33"/>
        <end position="50"/>
    </location>
</feature>
<dbReference type="GO" id="GO:0005549">
    <property type="term" value="F:odorant binding"/>
    <property type="evidence" value="ECO:0007669"/>
    <property type="project" value="InterPro"/>
</dbReference>
<keyword evidence="9 10" id="KW-0807">Transducer</keyword>
<keyword evidence="12" id="KW-1185">Reference proteome</keyword>